<feature type="region of interest" description="Disordered" evidence="6">
    <location>
        <begin position="601"/>
        <end position="620"/>
    </location>
</feature>
<keyword evidence="4" id="KW-0547">Nucleotide-binding</keyword>
<dbReference type="GO" id="GO:0005524">
    <property type="term" value="F:ATP binding"/>
    <property type="evidence" value="ECO:0007669"/>
    <property type="project" value="UniProtKB-KW"/>
</dbReference>
<evidence type="ECO:0000313" key="8">
    <source>
        <dbReference type="Proteomes" id="UP001557470"/>
    </source>
</evidence>
<dbReference type="Proteomes" id="UP001557470">
    <property type="component" value="Unassembled WGS sequence"/>
</dbReference>
<evidence type="ECO:0000256" key="1">
    <source>
        <dbReference type="ARBA" id="ARBA00006820"/>
    </source>
</evidence>
<name>A0ABD0X3B8_UMBPY</name>
<keyword evidence="8" id="KW-1185">Reference proteome</keyword>
<dbReference type="FunFam" id="3.30.470.20:FF:000009">
    <property type="entry name" value="tubulin polyglutamylase TTLL5 isoform X1"/>
    <property type="match status" value="1"/>
</dbReference>
<dbReference type="Pfam" id="PF03133">
    <property type="entry name" value="TTL"/>
    <property type="match status" value="1"/>
</dbReference>
<dbReference type="PANTHER" id="PTHR12241:SF161">
    <property type="entry name" value="TUBULIN POLYGLUTAMYLASE TTLL6"/>
    <property type="match status" value="1"/>
</dbReference>
<comment type="similarity">
    <text evidence="1">Belongs to the tubulin--tyrosine ligase family.</text>
</comment>
<evidence type="ECO:0000256" key="3">
    <source>
        <dbReference type="ARBA" id="ARBA00022701"/>
    </source>
</evidence>
<dbReference type="SUPFAM" id="SSF56059">
    <property type="entry name" value="Glutathione synthetase ATP-binding domain-like"/>
    <property type="match status" value="1"/>
</dbReference>
<sequence length="794" mass="90904">MSLPEDVPTEEKPHSSRRRCPEIRHAQLGHEGRGPTSPHLSPLVATVRTKKTKKKRRLLSINLINCKYESVRRAALRFGLKEAVEGEDWSVCWTDSTISLERYMDMKCYQKINHFPGMLELCRKDMLARNMNRMLRTFPREYNIFPRTWCLPADYNDFQAYNRVKRHRTYICKPGTGSQGRGIYLSMFKDIPHEEQMVCQVYISKPLLIDGFKFDLRMYVLVTSCDPFSIFLYEEGLARFCTTHYSYPTQTNLENIYMHLTNYTINKRSKNFIRDENTGSKRKLSALTCLLKARGCDTERLWADMEAVVIKALVSAQSMLSHSYHSCFPRHSTSGACFEILGFDILIDHQLKPWLIEVNHSPSFTTDSELDREVKDRLLYDTLVLINLEACNPKKAMEDGRCRARERLLHSTHMKRSKEQSQQQASSLERTLSYEDQHLGGFHRIFPRQGGEYDKFLNHSSSLYQKTAASRTREECTREQLEALRVIQGQKCVSLGLQGESAEEKVRRPTVPLRPTPLKPLRGVPHIFPGLTRLPHILAAEKRWKRVSVVFSRGPACSQTWTMCTRYGSSSSMPLTNDNTAPPVVQSDSTQHLNNTTAKLESLGDGAPEQESSSCDLPRTELCEPRGPRCNPKGYPQRLWHNAISPSLQGIRPKWKSSAPFWREQRAVLPTMSTMGTQGHHSKWTWPFEKLRVQVATHNPRMPPPHRRQPLPKACGALGLCVISGVAHMNQRPTALRPHLSDRSMVPSQDARTHLPDHSVVECCHRRDLVHAEAVDGEPYKPGDLVMNQPLQPS</sequence>
<accession>A0ABD0X3B8</accession>
<keyword evidence="2" id="KW-0436">Ligase</keyword>
<dbReference type="PROSITE" id="PS51221">
    <property type="entry name" value="TTL"/>
    <property type="match status" value="1"/>
</dbReference>
<protein>
    <recommendedName>
        <fullName evidence="9">Tubulin polyglutamylase TTLL6</fullName>
    </recommendedName>
</protein>
<gene>
    <name evidence="7" type="ORF">UPYG_G00093260</name>
</gene>
<dbReference type="AlphaFoldDB" id="A0ABD0X3B8"/>
<feature type="compositionally biased region" description="Basic and acidic residues" evidence="6">
    <location>
        <begin position="9"/>
        <end position="22"/>
    </location>
</feature>
<evidence type="ECO:0000256" key="4">
    <source>
        <dbReference type="ARBA" id="ARBA00022741"/>
    </source>
</evidence>
<dbReference type="Gene3D" id="3.30.470.20">
    <property type="entry name" value="ATP-grasp fold, B domain"/>
    <property type="match status" value="1"/>
</dbReference>
<dbReference type="PANTHER" id="PTHR12241">
    <property type="entry name" value="TUBULIN POLYGLUTAMYLASE"/>
    <property type="match status" value="1"/>
</dbReference>
<feature type="region of interest" description="Disordered" evidence="6">
    <location>
        <begin position="1"/>
        <end position="22"/>
    </location>
</feature>
<dbReference type="GO" id="GO:0005874">
    <property type="term" value="C:microtubule"/>
    <property type="evidence" value="ECO:0007669"/>
    <property type="project" value="UniProtKB-KW"/>
</dbReference>
<keyword evidence="3" id="KW-0493">Microtubule</keyword>
<evidence type="ECO:0000256" key="2">
    <source>
        <dbReference type="ARBA" id="ARBA00022598"/>
    </source>
</evidence>
<reference evidence="7 8" key="1">
    <citation type="submission" date="2024-06" db="EMBL/GenBank/DDBJ databases">
        <authorList>
            <person name="Pan Q."/>
            <person name="Wen M."/>
            <person name="Jouanno E."/>
            <person name="Zahm M."/>
            <person name="Klopp C."/>
            <person name="Cabau C."/>
            <person name="Louis A."/>
            <person name="Berthelot C."/>
            <person name="Parey E."/>
            <person name="Roest Crollius H."/>
            <person name="Montfort J."/>
            <person name="Robinson-Rechavi M."/>
            <person name="Bouchez O."/>
            <person name="Lampietro C."/>
            <person name="Lopez Roques C."/>
            <person name="Donnadieu C."/>
            <person name="Postlethwait J."/>
            <person name="Bobe J."/>
            <person name="Verreycken H."/>
            <person name="Guiguen Y."/>
        </authorList>
    </citation>
    <scope>NUCLEOTIDE SEQUENCE [LARGE SCALE GENOMIC DNA]</scope>
    <source>
        <strain evidence="7">Up_M1</strain>
        <tissue evidence="7">Testis</tissue>
    </source>
</reference>
<keyword evidence="5" id="KW-0067">ATP-binding</keyword>
<organism evidence="7 8">
    <name type="scientific">Umbra pygmaea</name>
    <name type="common">Eastern mudminnow</name>
    <dbReference type="NCBI Taxonomy" id="75934"/>
    <lineage>
        <taxon>Eukaryota</taxon>
        <taxon>Metazoa</taxon>
        <taxon>Chordata</taxon>
        <taxon>Craniata</taxon>
        <taxon>Vertebrata</taxon>
        <taxon>Euteleostomi</taxon>
        <taxon>Actinopterygii</taxon>
        <taxon>Neopterygii</taxon>
        <taxon>Teleostei</taxon>
        <taxon>Protacanthopterygii</taxon>
        <taxon>Esociformes</taxon>
        <taxon>Umbridae</taxon>
        <taxon>Umbra</taxon>
    </lineage>
</organism>
<proteinExistence type="inferred from homology"/>
<dbReference type="EMBL" id="JAGEUA010000003">
    <property type="protein sequence ID" value="KAL0992434.1"/>
    <property type="molecule type" value="Genomic_DNA"/>
</dbReference>
<comment type="caution">
    <text evidence="7">The sequence shown here is derived from an EMBL/GenBank/DDBJ whole genome shotgun (WGS) entry which is preliminary data.</text>
</comment>
<evidence type="ECO:0000256" key="6">
    <source>
        <dbReference type="SAM" id="MobiDB-lite"/>
    </source>
</evidence>
<evidence type="ECO:0000256" key="5">
    <source>
        <dbReference type="ARBA" id="ARBA00022840"/>
    </source>
</evidence>
<evidence type="ECO:0008006" key="9">
    <source>
        <dbReference type="Google" id="ProtNLM"/>
    </source>
</evidence>
<dbReference type="GO" id="GO:0016874">
    <property type="term" value="F:ligase activity"/>
    <property type="evidence" value="ECO:0007669"/>
    <property type="project" value="UniProtKB-KW"/>
</dbReference>
<dbReference type="InterPro" id="IPR004344">
    <property type="entry name" value="TTL/TTLL_fam"/>
</dbReference>
<evidence type="ECO:0000313" key="7">
    <source>
        <dbReference type="EMBL" id="KAL0992434.1"/>
    </source>
</evidence>